<comment type="caution">
    <text evidence="2">The sequence shown here is derived from an EMBL/GenBank/DDBJ whole genome shotgun (WGS) entry which is preliminary data.</text>
</comment>
<gene>
    <name evidence="2" type="ORF">ACFQ0P_03350</name>
</gene>
<evidence type="ECO:0000313" key="2">
    <source>
        <dbReference type="EMBL" id="MFD0789421.1"/>
    </source>
</evidence>
<dbReference type="Pfam" id="PF13302">
    <property type="entry name" value="Acetyltransf_3"/>
    <property type="match status" value="1"/>
</dbReference>
<keyword evidence="2" id="KW-0012">Acyltransferase</keyword>
<dbReference type="GO" id="GO:0016746">
    <property type="term" value="F:acyltransferase activity"/>
    <property type="evidence" value="ECO:0007669"/>
    <property type="project" value="UniProtKB-KW"/>
</dbReference>
<dbReference type="RefSeq" id="WP_204980387.1">
    <property type="nucleotide sequence ID" value="NZ_JBHTII010000001.1"/>
</dbReference>
<proteinExistence type="predicted"/>
<reference evidence="3" key="1">
    <citation type="journal article" date="2019" name="Int. J. Syst. Evol. Microbiol.">
        <title>The Global Catalogue of Microorganisms (GCM) 10K type strain sequencing project: providing services to taxonomists for standard genome sequencing and annotation.</title>
        <authorList>
            <consortium name="The Broad Institute Genomics Platform"/>
            <consortium name="The Broad Institute Genome Sequencing Center for Infectious Disease"/>
            <person name="Wu L."/>
            <person name="Ma J."/>
        </authorList>
    </citation>
    <scope>NUCLEOTIDE SEQUENCE [LARGE SCALE GENOMIC DNA]</scope>
    <source>
        <strain evidence="3">CCUG 54523</strain>
    </source>
</reference>
<name>A0ABW3AFA7_9MICO</name>
<accession>A0ABW3AFA7</accession>
<organism evidence="2 3">
    <name type="scientific">Microbacterium insulae</name>
    <dbReference type="NCBI Taxonomy" id="483014"/>
    <lineage>
        <taxon>Bacteria</taxon>
        <taxon>Bacillati</taxon>
        <taxon>Actinomycetota</taxon>
        <taxon>Actinomycetes</taxon>
        <taxon>Micrococcales</taxon>
        <taxon>Microbacteriaceae</taxon>
        <taxon>Microbacterium</taxon>
    </lineage>
</organism>
<dbReference type="Proteomes" id="UP001597055">
    <property type="component" value="Unassembled WGS sequence"/>
</dbReference>
<dbReference type="InterPro" id="IPR000182">
    <property type="entry name" value="GNAT_dom"/>
</dbReference>
<dbReference type="EMBL" id="JBHTII010000001">
    <property type="protein sequence ID" value="MFD0789421.1"/>
    <property type="molecule type" value="Genomic_DNA"/>
</dbReference>
<feature type="domain" description="N-acetyltransferase" evidence="1">
    <location>
        <begin position="23"/>
        <end position="142"/>
    </location>
</feature>
<dbReference type="InterPro" id="IPR016181">
    <property type="entry name" value="Acyl_CoA_acyltransferase"/>
</dbReference>
<evidence type="ECO:0000313" key="3">
    <source>
        <dbReference type="Proteomes" id="UP001597055"/>
    </source>
</evidence>
<keyword evidence="3" id="KW-1185">Reference proteome</keyword>
<dbReference type="EC" id="2.3.-.-" evidence="2"/>
<keyword evidence="2" id="KW-0808">Transferase</keyword>
<dbReference type="SUPFAM" id="SSF55729">
    <property type="entry name" value="Acyl-CoA N-acyltransferases (Nat)"/>
    <property type="match status" value="1"/>
</dbReference>
<dbReference type="Gene3D" id="3.40.630.30">
    <property type="match status" value="1"/>
</dbReference>
<evidence type="ECO:0000259" key="1">
    <source>
        <dbReference type="Pfam" id="PF13302"/>
    </source>
</evidence>
<protein>
    <submittedName>
        <fullName evidence="2">GNAT family N-acetyltransferase</fullName>
        <ecNumber evidence="2">2.3.-.-</ecNumber>
    </submittedName>
</protein>
<sequence>MTDAWLPEDFAHPLRAELVDGVHLRPIRASDVDIDMVAVMGDQPMLWQMYGEAWGWPPATMTREEDEADLARHAAEMETHESFNYAVLTEDEDRLLGCVYIDPLDAADGVVAAEVSWWTVTDAPGGVAEALRSFVPAWLDERWPFDRVTYPFNPGVREA</sequence>